<keyword evidence="2" id="KW-1185">Reference proteome</keyword>
<reference evidence="3" key="2">
    <citation type="submission" date="2025-08" db="UniProtKB">
        <authorList>
            <consortium name="RefSeq"/>
        </authorList>
    </citation>
    <scope>IDENTIFICATION</scope>
    <source>
        <tissue evidence="3">Leaf</tissue>
    </source>
</reference>
<gene>
    <name evidence="3" type="primary">LOC110793872</name>
</gene>
<dbReference type="KEGG" id="soe:110793872"/>
<dbReference type="SMART" id="SM01037">
    <property type="entry name" value="Bet_v_1"/>
    <property type="match status" value="1"/>
</dbReference>
<evidence type="ECO:0000313" key="2">
    <source>
        <dbReference type="Proteomes" id="UP000813463"/>
    </source>
</evidence>
<dbReference type="CDD" id="cd07816">
    <property type="entry name" value="Bet_v1-like"/>
    <property type="match status" value="1"/>
</dbReference>
<feature type="domain" description="Bet v I/Major latex protein" evidence="1">
    <location>
        <begin position="3"/>
        <end position="154"/>
    </location>
</feature>
<evidence type="ECO:0000259" key="1">
    <source>
        <dbReference type="SMART" id="SM01037"/>
    </source>
</evidence>
<dbReference type="Gene3D" id="3.30.530.20">
    <property type="match status" value="1"/>
</dbReference>
<dbReference type="RefSeq" id="XP_021854496.1">
    <property type="nucleotide sequence ID" value="XM_021998804.2"/>
</dbReference>
<sequence length="157" mass="17950">MGGLKRKLEGEIEIRVAGGDAFHDIFQEKPHHIANIHPELVHDCELHDGAFGKPGSKICWKYKLDGKSQSGKQILDVVDEKNKIIKFRMLEGDLMEDYNTFVLTYQVIPKGEHKSLVTWTFEYEKKHPGVPEPSSLMDELLRLAEKIDDHHHAGQPK</sequence>
<dbReference type="OrthoDB" id="1858121at2759"/>
<organism evidence="2 3">
    <name type="scientific">Spinacia oleracea</name>
    <name type="common">Spinach</name>
    <dbReference type="NCBI Taxonomy" id="3562"/>
    <lineage>
        <taxon>Eukaryota</taxon>
        <taxon>Viridiplantae</taxon>
        <taxon>Streptophyta</taxon>
        <taxon>Embryophyta</taxon>
        <taxon>Tracheophyta</taxon>
        <taxon>Spermatophyta</taxon>
        <taxon>Magnoliopsida</taxon>
        <taxon>eudicotyledons</taxon>
        <taxon>Gunneridae</taxon>
        <taxon>Pentapetalae</taxon>
        <taxon>Caryophyllales</taxon>
        <taxon>Chenopodiaceae</taxon>
        <taxon>Chenopodioideae</taxon>
        <taxon>Anserineae</taxon>
        <taxon>Spinacia</taxon>
    </lineage>
</organism>
<name>A0A9R0IRZ8_SPIOL</name>
<reference evidence="2" key="1">
    <citation type="journal article" date="2021" name="Nat. Commun.">
        <title>Genomic analyses provide insights into spinach domestication and the genetic basis of agronomic traits.</title>
        <authorList>
            <person name="Cai X."/>
            <person name="Sun X."/>
            <person name="Xu C."/>
            <person name="Sun H."/>
            <person name="Wang X."/>
            <person name="Ge C."/>
            <person name="Zhang Z."/>
            <person name="Wang Q."/>
            <person name="Fei Z."/>
            <person name="Jiao C."/>
            <person name="Wang Q."/>
        </authorList>
    </citation>
    <scope>NUCLEOTIDE SEQUENCE [LARGE SCALE GENOMIC DNA]</scope>
    <source>
        <strain evidence="2">cv. Varoflay</strain>
    </source>
</reference>
<dbReference type="PANTHER" id="PTHR31907">
    <property type="entry name" value="MLP-LIKE PROTEIN 423"/>
    <property type="match status" value="1"/>
</dbReference>
<dbReference type="Pfam" id="PF00407">
    <property type="entry name" value="Bet_v_1"/>
    <property type="match status" value="1"/>
</dbReference>
<dbReference type="AlphaFoldDB" id="A0A9R0IRZ8"/>
<dbReference type="InterPro" id="IPR051761">
    <property type="entry name" value="MLP-like_ligand-binding"/>
</dbReference>
<dbReference type="GeneID" id="110793872"/>
<dbReference type="GO" id="GO:0006952">
    <property type="term" value="P:defense response"/>
    <property type="evidence" value="ECO:0007669"/>
    <property type="project" value="InterPro"/>
</dbReference>
<dbReference type="Proteomes" id="UP000813463">
    <property type="component" value="Chromosome 5"/>
</dbReference>
<dbReference type="SUPFAM" id="SSF55961">
    <property type="entry name" value="Bet v1-like"/>
    <property type="match status" value="1"/>
</dbReference>
<accession>A0A9R0IRZ8</accession>
<dbReference type="InterPro" id="IPR000916">
    <property type="entry name" value="Bet_v_I/MLP"/>
</dbReference>
<protein>
    <submittedName>
        <fullName evidence="3">MLP-like protein 43</fullName>
    </submittedName>
</protein>
<dbReference type="InterPro" id="IPR023393">
    <property type="entry name" value="START-like_dom_sf"/>
</dbReference>
<evidence type="ECO:0000313" key="3">
    <source>
        <dbReference type="RefSeq" id="XP_021854496.1"/>
    </source>
</evidence>
<proteinExistence type="predicted"/>